<keyword evidence="2" id="KW-1185">Reference proteome</keyword>
<dbReference type="Proteomes" id="UP000078540">
    <property type="component" value="Unassembled WGS sequence"/>
</dbReference>
<proteinExistence type="predicted"/>
<organism evidence="1 2">
    <name type="scientific">Atta colombica</name>
    <dbReference type="NCBI Taxonomy" id="520822"/>
    <lineage>
        <taxon>Eukaryota</taxon>
        <taxon>Metazoa</taxon>
        <taxon>Ecdysozoa</taxon>
        <taxon>Arthropoda</taxon>
        <taxon>Hexapoda</taxon>
        <taxon>Insecta</taxon>
        <taxon>Pterygota</taxon>
        <taxon>Neoptera</taxon>
        <taxon>Endopterygota</taxon>
        <taxon>Hymenoptera</taxon>
        <taxon>Apocrita</taxon>
        <taxon>Aculeata</taxon>
        <taxon>Formicoidea</taxon>
        <taxon>Formicidae</taxon>
        <taxon>Myrmicinae</taxon>
        <taxon>Atta</taxon>
    </lineage>
</organism>
<evidence type="ECO:0000313" key="2">
    <source>
        <dbReference type="Proteomes" id="UP000078540"/>
    </source>
</evidence>
<protein>
    <submittedName>
        <fullName evidence="1">Uncharacterized protein</fullName>
    </submittedName>
</protein>
<name>A0A195B1Z5_9HYME</name>
<accession>A0A195B1Z5</accession>
<gene>
    <name evidence="1" type="ORF">ALC53_11148</name>
</gene>
<evidence type="ECO:0000313" key="1">
    <source>
        <dbReference type="EMBL" id="KYM78493.1"/>
    </source>
</evidence>
<dbReference type="AlphaFoldDB" id="A0A195B1Z5"/>
<reference evidence="1 2" key="1">
    <citation type="submission" date="2015-09" db="EMBL/GenBank/DDBJ databases">
        <title>Atta colombica WGS genome.</title>
        <authorList>
            <person name="Nygaard S."/>
            <person name="Hu H."/>
            <person name="Boomsma J."/>
            <person name="Zhang G."/>
        </authorList>
    </citation>
    <scope>NUCLEOTIDE SEQUENCE [LARGE SCALE GENOMIC DNA]</scope>
    <source>
        <strain evidence="1">Treedump-2</strain>
        <tissue evidence="1">Whole body</tissue>
    </source>
</reference>
<dbReference type="EMBL" id="KQ976662">
    <property type="protein sequence ID" value="KYM78493.1"/>
    <property type="molecule type" value="Genomic_DNA"/>
</dbReference>
<sequence>MSSLKIEKNTGSNFSRTFPTGFPSYFLFPSLSYDEIFLWNISQRCESGYTISYAYPLTQLLYYQPSAPYAKIHSRYHEESTRQILKQTTENGTSNYELTTNGTIFRNT</sequence>